<keyword evidence="3" id="KW-1185">Reference proteome</keyword>
<sequence length="253" mass="26804">MAEQSQNVQGLKTMLKGKDQGAGSSVKDQVKAALLKNKPQAQGSTNTAANSMAQQIAQAQAQTNSQSTSGAVNNSNAATGPMLTKIEKTVDSINEVHSTMESLNKNMNMFVDLFNRRGGSLASGGDSGSVLPTGDSTGNSAGTKSNGMGGIASAANAAGMAGGQDAVTTLLLTNLLKKNDNENEEKLSTYEKGSKEYLDLLIKKLDKFQHEYELLQYLFEPKMFGGGMQPTNDDQGNSAWLAGFMSMMMNKKR</sequence>
<dbReference type="EMBL" id="CP104013">
    <property type="protein sequence ID" value="UYP44550.1"/>
    <property type="molecule type" value="Genomic_DNA"/>
</dbReference>
<evidence type="ECO:0008006" key="4">
    <source>
        <dbReference type="Google" id="ProtNLM"/>
    </source>
</evidence>
<name>A0ABY6HM09_9ARCH</name>
<feature type="compositionally biased region" description="Polar residues" evidence="1">
    <location>
        <begin position="1"/>
        <end position="10"/>
    </location>
</feature>
<feature type="region of interest" description="Disordered" evidence="1">
    <location>
        <begin position="122"/>
        <end position="144"/>
    </location>
</feature>
<feature type="compositionally biased region" description="Low complexity" evidence="1">
    <location>
        <begin position="48"/>
        <end position="69"/>
    </location>
</feature>
<feature type="compositionally biased region" description="Polar residues" evidence="1">
    <location>
        <begin position="134"/>
        <end position="144"/>
    </location>
</feature>
<accession>A0ABY6HM09</accession>
<organism evidence="2 3">
    <name type="scientific">Candidatus Lokiarchaeum ossiferum</name>
    <dbReference type="NCBI Taxonomy" id="2951803"/>
    <lineage>
        <taxon>Archaea</taxon>
        <taxon>Promethearchaeati</taxon>
        <taxon>Promethearchaeota</taxon>
        <taxon>Promethearchaeia</taxon>
        <taxon>Promethearchaeales</taxon>
        <taxon>Promethearchaeaceae</taxon>
        <taxon>Candidatus Lokiarchaeum</taxon>
    </lineage>
</organism>
<proteinExistence type="predicted"/>
<reference evidence="2" key="1">
    <citation type="submission" date="2022-09" db="EMBL/GenBank/DDBJ databases">
        <title>Actin cytoskeleton and complex cell architecture in an #Asgard archaeon.</title>
        <authorList>
            <person name="Ponce Toledo R.I."/>
            <person name="Schleper C."/>
            <person name="Rodrigues Oliveira T."/>
            <person name="Wollweber F."/>
            <person name="Xu J."/>
            <person name="Rittmann S."/>
            <person name="Klingl A."/>
            <person name="Pilhofer M."/>
        </authorList>
    </citation>
    <scope>NUCLEOTIDE SEQUENCE</scope>
    <source>
        <strain evidence="2">B-35</strain>
    </source>
</reference>
<evidence type="ECO:0000313" key="3">
    <source>
        <dbReference type="Proteomes" id="UP001208689"/>
    </source>
</evidence>
<protein>
    <recommendedName>
        <fullName evidence="4">DUF4175 domain-containing protein</fullName>
    </recommendedName>
</protein>
<dbReference type="Proteomes" id="UP001208689">
    <property type="component" value="Chromosome"/>
</dbReference>
<evidence type="ECO:0000256" key="1">
    <source>
        <dbReference type="SAM" id="MobiDB-lite"/>
    </source>
</evidence>
<gene>
    <name evidence="2" type="ORF">NEF87_000835</name>
</gene>
<evidence type="ECO:0000313" key="2">
    <source>
        <dbReference type="EMBL" id="UYP44550.1"/>
    </source>
</evidence>
<feature type="region of interest" description="Disordered" evidence="1">
    <location>
        <begin position="1"/>
        <end position="79"/>
    </location>
</feature>